<name>A0A2N1JAI1_9BASI</name>
<keyword evidence="4" id="KW-1185">Reference proteome</keyword>
<feature type="region of interest" description="Disordered" evidence="1">
    <location>
        <begin position="163"/>
        <end position="202"/>
    </location>
</feature>
<dbReference type="InterPro" id="IPR037518">
    <property type="entry name" value="MPN"/>
</dbReference>
<dbReference type="Gene3D" id="1.20.58.80">
    <property type="entry name" value="Phosphotransferase system, lactose/cellobiose-type IIA subunit"/>
    <property type="match status" value="1"/>
</dbReference>
<accession>A0A2N1JAI1</accession>
<feature type="compositionally biased region" description="Polar residues" evidence="1">
    <location>
        <begin position="181"/>
        <end position="191"/>
    </location>
</feature>
<dbReference type="GO" id="GO:0070536">
    <property type="term" value="P:protein K63-linked deubiquitination"/>
    <property type="evidence" value="ECO:0007669"/>
    <property type="project" value="TreeGrafter"/>
</dbReference>
<dbReference type="Pfam" id="PF01398">
    <property type="entry name" value="JAB"/>
    <property type="match status" value="1"/>
</dbReference>
<evidence type="ECO:0000313" key="3">
    <source>
        <dbReference type="EMBL" id="PKI83566.1"/>
    </source>
</evidence>
<evidence type="ECO:0000259" key="2">
    <source>
        <dbReference type="PROSITE" id="PS50249"/>
    </source>
</evidence>
<dbReference type="GO" id="GO:0008237">
    <property type="term" value="F:metallopeptidase activity"/>
    <property type="evidence" value="ECO:0007669"/>
    <property type="project" value="InterPro"/>
</dbReference>
<proteinExistence type="predicted"/>
<feature type="region of interest" description="Disordered" evidence="1">
    <location>
        <begin position="311"/>
        <end position="417"/>
    </location>
</feature>
<sequence length="598" mass="64962">MRRSRQGRRDVELARHAAQSLSLTSPTNQTSLLDAVHAAPHPELREQVFVHPDTLDKQVDRLRDEIRFASAVPIRHWIRQADVLKREADQHHTAGDLALQYVCLAKCSRILSQLIPQEHAGYAHMDPELRLRMRRNAETIARLVELSRVAILDDAQRHDSAALEHARPSTPAAPVPGTCAPQGSSLRSPGETNGRRKSVSFAAEDTVPVRRALFRKAEKKEGQKAEKRSFRDMLTRRDARDVYIDSASDAARDPGVDFPQNHARHKPRTRFFTASPLAPFSGPHAPFASSKGPGTHAPEPKCAGTHHAVAQHISTHQREQGFAPASETPSRTAALSHMLDTPQRATPSALQPTVLLHPPTASHASPLSRPQRPPGPRRSGSDRSEALLELPRTQPFGTPPAAMLQPDSAGASIKAGGPLRPLTLPSTLFSSFLGTAQENTEAERETCALLLGVEHDHTLQVTHLVLPSQSGTGHSCTAWGEEKIATVQLEQSLLTLGWIHTHPTQSCFLSSLDLHTQAGYQALLPEAVAVVCAPRKMPSVGVFQLTQPFGLQHILQCTNPAPFHSHTMGGASVPQLYTDALAGHASVVGGPVTVLDLR</sequence>
<gene>
    <name evidence="3" type="ORF">MVES_002665</name>
</gene>
<protein>
    <recommendedName>
        <fullName evidence="2">MPN domain-containing protein</fullName>
    </recommendedName>
</protein>
<dbReference type="SUPFAM" id="SSF102712">
    <property type="entry name" value="JAB1/MPN domain"/>
    <property type="match status" value="1"/>
</dbReference>
<dbReference type="EMBL" id="KZ454991">
    <property type="protein sequence ID" value="PKI83566.1"/>
    <property type="molecule type" value="Genomic_DNA"/>
</dbReference>
<dbReference type="SMART" id="SM00232">
    <property type="entry name" value="JAB_MPN"/>
    <property type="match status" value="1"/>
</dbReference>
<dbReference type="PROSITE" id="PS50249">
    <property type="entry name" value="MPN"/>
    <property type="match status" value="1"/>
</dbReference>
<reference evidence="3 4" key="1">
    <citation type="submission" date="2017-10" db="EMBL/GenBank/DDBJ databases">
        <title>A novel species of cold-tolerant Malassezia isolated from bats.</title>
        <authorList>
            <person name="Lorch J.M."/>
            <person name="Palmer J.M."/>
            <person name="Vanderwolf K.J."/>
            <person name="Schmidt K.Z."/>
            <person name="Verant M.L."/>
            <person name="Weller T.J."/>
            <person name="Blehert D.S."/>
        </authorList>
    </citation>
    <scope>NUCLEOTIDE SEQUENCE [LARGE SCALE GENOMIC DNA]</scope>
    <source>
        <strain evidence="3 4">NWHC:44797-103</strain>
    </source>
</reference>
<dbReference type="PANTHER" id="PTHR12947">
    <property type="entry name" value="AMSH-LIKE PROTEASE"/>
    <property type="match status" value="1"/>
</dbReference>
<evidence type="ECO:0000256" key="1">
    <source>
        <dbReference type="SAM" id="MobiDB-lite"/>
    </source>
</evidence>
<dbReference type="OrthoDB" id="3640at2759"/>
<dbReference type="AlphaFoldDB" id="A0A2N1JAI1"/>
<evidence type="ECO:0000313" key="4">
    <source>
        <dbReference type="Proteomes" id="UP000232875"/>
    </source>
</evidence>
<feature type="domain" description="MPN" evidence="2">
    <location>
        <begin position="421"/>
        <end position="552"/>
    </location>
</feature>
<dbReference type="PANTHER" id="PTHR12947:SF13">
    <property type="entry name" value="FI19924P1"/>
    <property type="match status" value="1"/>
</dbReference>
<dbReference type="GO" id="GO:0016020">
    <property type="term" value="C:membrane"/>
    <property type="evidence" value="ECO:0007669"/>
    <property type="project" value="TreeGrafter"/>
</dbReference>
<dbReference type="GO" id="GO:0005768">
    <property type="term" value="C:endosome"/>
    <property type="evidence" value="ECO:0007669"/>
    <property type="project" value="TreeGrafter"/>
</dbReference>
<dbReference type="Proteomes" id="UP000232875">
    <property type="component" value="Unassembled WGS sequence"/>
</dbReference>
<dbReference type="GO" id="GO:0061578">
    <property type="term" value="F:K63-linked deubiquitinase activity"/>
    <property type="evidence" value="ECO:0007669"/>
    <property type="project" value="TreeGrafter"/>
</dbReference>
<dbReference type="Gene3D" id="3.40.140.10">
    <property type="entry name" value="Cytidine Deaminase, domain 2"/>
    <property type="match status" value="1"/>
</dbReference>
<dbReference type="STRING" id="2020962.A0A2N1JAI1"/>
<dbReference type="InterPro" id="IPR000555">
    <property type="entry name" value="JAMM/MPN+_dom"/>
</dbReference>
<organism evidence="3 4">
    <name type="scientific">Malassezia vespertilionis</name>
    <dbReference type="NCBI Taxonomy" id="2020962"/>
    <lineage>
        <taxon>Eukaryota</taxon>
        <taxon>Fungi</taxon>
        <taxon>Dikarya</taxon>
        <taxon>Basidiomycota</taxon>
        <taxon>Ustilaginomycotina</taxon>
        <taxon>Malasseziomycetes</taxon>
        <taxon>Malasseziales</taxon>
        <taxon>Malasseziaceae</taxon>
        <taxon>Malassezia</taxon>
    </lineage>
</organism>